<proteinExistence type="predicted"/>
<dbReference type="InParanoid" id="A0A0H2SNQ8"/>
<name>A0A0H2SNQ8_9AGAM</name>
<sequence>MAYSSTFTFVTSMLLLLILAACFNPTVAQVSSNFTPPALPFAVKGPYLNAWLLRKNPNLNSNWARFWNTDSDVGSFTAVIVDNTSYGLQGAFFGTPSSMKAASELSSKYTPTSTMFTMQAGPMQVNATFLSPVTPQDLSQQSLPLSYYSLTFSSTDGAPHSVQIYSDFTSEWIATGDGNAVANGSTIDDQQLLCLETQLVKPTPFTESDDFALDSTGVYATSSSNIQGIQWQIGNFSVVRGLGVNGTGLSNTVDPTFATHPQFNPPGVLAMLADLGDITATTSTPFVIAIGTFRNPSVQVTDLAGEKQLRSPFYNSNSGPSSIHDITLSFLQNFTNAQATAEEFDNNLINATIAISESQQYADLVSLVVRGAMSSMEITLPQSSQGQQDLSDVEAHLKDMGGVQVGAEKSSGNVSPVDVLYAATPMYLYLNANLLGYLLKPLLQAQQNPTYSGTIGFAAQNLGGQFPKAQLQVVNHKLGIEQSSNMLIMSLAHAQTSGDGTLISTYYALLKQWAEYLVDNALTPNSQSSPLADAISYTNQTNLALKGIIGIAAMGRISSLMNNDADSSRYQGVSQDYISQWQTLSVSSDNSHLLLSYGQQSCAGQVYNLYADKLLQLNLVPDQIYEMQTAFHKGQLNSGSFTFGLPLDTCNPTLTRVDWTMFTAAVMTDNLVRNGMISQIHQYTGNMFNSSTNTPLSTVYDPTTGNNSLGINR</sequence>
<dbReference type="Pfam" id="PF17168">
    <property type="entry name" value="DUF5127"/>
    <property type="match status" value="1"/>
</dbReference>
<dbReference type="AlphaFoldDB" id="A0A0H2SNQ8"/>
<dbReference type="EMBL" id="KQ085892">
    <property type="protein sequence ID" value="KLO18701.1"/>
    <property type="molecule type" value="Genomic_DNA"/>
</dbReference>
<dbReference type="PANTHER" id="PTHR31987:SF1">
    <property type="entry name" value="GLUTAMINASE A"/>
    <property type="match status" value="1"/>
</dbReference>
<accession>A0A0H2SNQ8</accession>
<evidence type="ECO:0000256" key="1">
    <source>
        <dbReference type="SAM" id="SignalP"/>
    </source>
</evidence>
<feature type="chain" id="PRO_5005202246" evidence="1">
    <location>
        <begin position="29"/>
        <end position="713"/>
    </location>
</feature>
<dbReference type="PANTHER" id="PTHR31987">
    <property type="entry name" value="GLUTAMINASE A-RELATED"/>
    <property type="match status" value="1"/>
</dbReference>
<feature type="signal peptide" evidence="1">
    <location>
        <begin position="1"/>
        <end position="28"/>
    </location>
</feature>
<evidence type="ECO:0000259" key="2">
    <source>
        <dbReference type="Pfam" id="PF16335"/>
    </source>
</evidence>
<dbReference type="InterPro" id="IPR052743">
    <property type="entry name" value="Glutaminase_GtaA"/>
</dbReference>
<organism evidence="4 5">
    <name type="scientific">Schizopora paradoxa</name>
    <dbReference type="NCBI Taxonomy" id="27342"/>
    <lineage>
        <taxon>Eukaryota</taxon>
        <taxon>Fungi</taxon>
        <taxon>Dikarya</taxon>
        <taxon>Basidiomycota</taxon>
        <taxon>Agaricomycotina</taxon>
        <taxon>Agaricomycetes</taxon>
        <taxon>Hymenochaetales</taxon>
        <taxon>Schizoporaceae</taxon>
        <taxon>Schizopora</taxon>
    </lineage>
</organism>
<keyword evidence="1" id="KW-0732">Signal</keyword>
<protein>
    <submittedName>
        <fullName evidence="4">DUF1793-domain-containing protein</fullName>
    </submittedName>
</protein>
<dbReference type="Proteomes" id="UP000053477">
    <property type="component" value="Unassembled WGS sequence"/>
</dbReference>
<feature type="domain" description="Glutaminase A N-terminal" evidence="3">
    <location>
        <begin position="112"/>
        <end position="349"/>
    </location>
</feature>
<evidence type="ECO:0000313" key="4">
    <source>
        <dbReference type="EMBL" id="KLO18701.1"/>
    </source>
</evidence>
<gene>
    <name evidence="4" type="ORF">SCHPADRAFT_107367</name>
</gene>
<dbReference type="OrthoDB" id="3918848at2759"/>
<dbReference type="InterPro" id="IPR032514">
    <property type="entry name" value="GtaA_central"/>
</dbReference>
<dbReference type="InterPro" id="IPR033433">
    <property type="entry name" value="GtaA_N"/>
</dbReference>
<evidence type="ECO:0000259" key="3">
    <source>
        <dbReference type="Pfam" id="PF17168"/>
    </source>
</evidence>
<reference evidence="4 5" key="1">
    <citation type="submission" date="2015-04" db="EMBL/GenBank/DDBJ databases">
        <title>Complete genome sequence of Schizopora paradoxa KUC8140, a cosmopolitan wood degrader in East Asia.</title>
        <authorList>
            <consortium name="DOE Joint Genome Institute"/>
            <person name="Min B."/>
            <person name="Park H."/>
            <person name="Jang Y."/>
            <person name="Kim J.-J."/>
            <person name="Kim K.H."/>
            <person name="Pangilinan J."/>
            <person name="Lipzen A."/>
            <person name="Riley R."/>
            <person name="Grigoriev I.V."/>
            <person name="Spatafora J.W."/>
            <person name="Choi I.-G."/>
        </authorList>
    </citation>
    <scope>NUCLEOTIDE SEQUENCE [LARGE SCALE GENOMIC DNA]</scope>
    <source>
        <strain evidence="4 5">KUC8140</strain>
    </source>
</reference>
<dbReference type="STRING" id="27342.A0A0H2SNQ8"/>
<evidence type="ECO:0000313" key="5">
    <source>
        <dbReference type="Proteomes" id="UP000053477"/>
    </source>
</evidence>
<feature type="domain" description="Glutaminase A central" evidence="2">
    <location>
        <begin position="358"/>
        <end position="708"/>
    </location>
</feature>
<keyword evidence="5" id="KW-1185">Reference proteome</keyword>
<dbReference type="Pfam" id="PF16335">
    <property type="entry name" value="GtaA_6_Hairpin"/>
    <property type="match status" value="1"/>
</dbReference>